<dbReference type="Proteomes" id="UP001317822">
    <property type="component" value="Chromosome"/>
</dbReference>
<accession>A0ABN6UPJ1</accession>
<dbReference type="InterPro" id="IPR036937">
    <property type="entry name" value="Adhesion_dom_fimbrial_sf"/>
</dbReference>
<feature type="domain" description="Fimbrial-type adhesion" evidence="6">
    <location>
        <begin position="200"/>
        <end position="352"/>
    </location>
</feature>
<dbReference type="InterPro" id="IPR000259">
    <property type="entry name" value="Adhesion_dom_fimbrial"/>
</dbReference>
<dbReference type="Gene3D" id="2.60.40.3310">
    <property type="match status" value="1"/>
</dbReference>
<evidence type="ECO:0000256" key="5">
    <source>
        <dbReference type="SAM" id="SignalP"/>
    </source>
</evidence>
<comment type="similarity">
    <text evidence="2">Belongs to the fimbrial protein family.</text>
</comment>
<evidence type="ECO:0000256" key="2">
    <source>
        <dbReference type="ARBA" id="ARBA00006671"/>
    </source>
</evidence>
<feature type="signal peptide" evidence="5">
    <location>
        <begin position="1"/>
        <end position="25"/>
    </location>
</feature>
<dbReference type="Gene3D" id="2.60.40.1090">
    <property type="entry name" value="Fimbrial-type adhesion domain"/>
    <property type="match status" value="1"/>
</dbReference>
<keyword evidence="4" id="KW-0281">Fimbrium</keyword>
<feature type="chain" id="PRO_5045075913" evidence="5">
    <location>
        <begin position="26"/>
        <end position="352"/>
    </location>
</feature>
<evidence type="ECO:0000313" key="8">
    <source>
        <dbReference type="Proteomes" id="UP001317822"/>
    </source>
</evidence>
<dbReference type="PANTHER" id="PTHR33420:SF3">
    <property type="entry name" value="FIMBRIAL SUBUNIT ELFA"/>
    <property type="match status" value="1"/>
</dbReference>
<name>A0ABN6UPJ1_9GAMM</name>
<dbReference type="PANTHER" id="PTHR33420">
    <property type="entry name" value="FIMBRIAL SUBUNIT ELFA-RELATED"/>
    <property type="match status" value="1"/>
</dbReference>
<dbReference type="InterPro" id="IPR008966">
    <property type="entry name" value="Adhesion_dom_sf"/>
</dbReference>
<dbReference type="Pfam" id="PF00419">
    <property type="entry name" value="Fimbrial"/>
    <property type="match status" value="1"/>
</dbReference>
<protein>
    <submittedName>
        <fullName evidence="7">Type 1 fimbrial protein</fullName>
    </submittedName>
</protein>
<evidence type="ECO:0000256" key="4">
    <source>
        <dbReference type="ARBA" id="ARBA00023263"/>
    </source>
</evidence>
<sequence length="352" mass="35754">MNTLPKCLTALALLPLVSFVGTVHAACAAHDLHVAVPTLSYVGPADAPIIGKQIGSGWGGTSNNVTVLEVSSCPAQYSYAEPIDTPVPGVTYSDGTTTYPVYPTGVAGIGYVMGLRDNNATQWVAIKPPNAQTYPAPGTGTGVQTSTLGWWVRVLFVATGQLKSGAYTLPSKRLARVWGANSSKVQTSPNAYLVFDGSTINVTAKGCDLTSTQDMAVELPAVNVAQFGSVGSSPAASASFDVSLSCQSGVAVYATMTDANAPGSRGTALALGGASTASGVGVRLFRNGLSTPLAFGPDSSAIGNVNQWLVGGGTSASATTYSIPFIARYVQLASSVSPGSVEAAATITLSYQ</sequence>
<evidence type="ECO:0000256" key="3">
    <source>
        <dbReference type="ARBA" id="ARBA00022729"/>
    </source>
</evidence>
<evidence type="ECO:0000256" key="1">
    <source>
        <dbReference type="ARBA" id="ARBA00004561"/>
    </source>
</evidence>
<organism evidence="7 8">
    <name type="scientific">Lysobacter auxotrophicus</name>
    <dbReference type="NCBI Taxonomy" id="2992573"/>
    <lineage>
        <taxon>Bacteria</taxon>
        <taxon>Pseudomonadati</taxon>
        <taxon>Pseudomonadota</taxon>
        <taxon>Gammaproteobacteria</taxon>
        <taxon>Lysobacterales</taxon>
        <taxon>Lysobacteraceae</taxon>
        <taxon>Lysobacter</taxon>
    </lineage>
</organism>
<dbReference type="EMBL" id="AP027041">
    <property type="protein sequence ID" value="BDU18324.1"/>
    <property type="molecule type" value="Genomic_DNA"/>
</dbReference>
<evidence type="ECO:0000259" key="6">
    <source>
        <dbReference type="Pfam" id="PF00419"/>
    </source>
</evidence>
<keyword evidence="8" id="KW-1185">Reference proteome</keyword>
<reference evidence="7 8" key="1">
    <citation type="journal article" date="2023" name="Int. J. Syst. Evol. Microbiol.">
        <title>Physiological and genomic analyses of cobalamin (vitamin B12)-auxotrophy of Lysobacter auxotrophicus sp. nov., a methionine-auxotrophic chitinolytic bacterium isolated from chitin-treated soil.</title>
        <authorList>
            <person name="Saito A."/>
            <person name="Dohra H."/>
            <person name="Hamada M."/>
            <person name="Moriuchi R."/>
            <person name="Kotsuchibashi Y."/>
            <person name="Mori K."/>
        </authorList>
    </citation>
    <scope>NUCLEOTIDE SEQUENCE [LARGE SCALE GENOMIC DNA]</scope>
    <source>
        <strain evidence="7 8">5-21a</strain>
    </source>
</reference>
<dbReference type="SUPFAM" id="SSF49401">
    <property type="entry name" value="Bacterial adhesins"/>
    <property type="match status" value="1"/>
</dbReference>
<proteinExistence type="inferred from homology"/>
<dbReference type="InterPro" id="IPR050263">
    <property type="entry name" value="Bact_Fimbrial_Adh_Pro"/>
</dbReference>
<keyword evidence="3 5" id="KW-0732">Signal</keyword>
<evidence type="ECO:0000313" key="7">
    <source>
        <dbReference type="EMBL" id="BDU18324.1"/>
    </source>
</evidence>
<dbReference type="RefSeq" id="WP_281780192.1">
    <property type="nucleotide sequence ID" value="NZ_AP027041.1"/>
</dbReference>
<gene>
    <name evidence="7" type="ORF">LA521A_35250</name>
</gene>
<comment type="subcellular location">
    <subcellularLocation>
        <location evidence="1">Fimbrium</location>
    </subcellularLocation>
</comment>